<proteinExistence type="predicted"/>
<keyword evidence="5" id="KW-1185">Reference proteome</keyword>
<dbReference type="EMBL" id="JAYERP010000001">
    <property type="protein sequence ID" value="MEA3570913.1"/>
    <property type="molecule type" value="Genomic_DNA"/>
</dbReference>
<feature type="domain" description="CAAX prenyl protease 2/Lysostaphin resistance protein A-like" evidence="3">
    <location>
        <begin position="423"/>
        <end position="514"/>
    </location>
</feature>
<gene>
    <name evidence="4" type="ORF">U9M73_13050</name>
</gene>
<evidence type="ECO:0000256" key="1">
    <source>
        <dbReference type="SAM" id="MobiDB-lite"/>
    </source>
</evidence>
<keyword evidence="2" id="KW-1133">Transmembrane helix</keyword>
<keyword evidence="2" id="KW-0812">Transmembrane</keyword>
<accession>A0ABU5PLU2</accession>
<feature type="transmembrane region" description="Helical" evidence="2">
    <location>
        <begin position="296"/>
        <end position="314"/>
    </location>
</feature>
<dbReference type="Proteomes" id="UP001292216">
    <property type="component" value="Unassembled WGS sequence"/>
</dbReference>
<protein>
    <submittedName>
        <fullName evidence="4">Type II CAAX endopeptidase family protein</fullName>
    </submittedName>
</protein>
<feature type="compositionally biased region" description="Basic and acidic residues" evidence="1">
    <location>
        <begin position="556"/>
        <end position="568"/>
    </location>
</feature>
<feature type="region of interest" description="Disordered" evidence="1">
    <location>
        <begin position="556"/>
        <end position="582"/>
    </location>
</feature>
<name>A0ABU5PLU2_9BACL</name>
<dbReference type="InterPro" id="IPR003675">
    <property type="entry name" value="Rce1/LyrA-like_dom"/>
</dbReference>
<evidence type="ECO:0000313" key="5">
    <source>
        <dbReference type="Proteomes" id="UP001292216"/>
    </source>
</evidence>
<comment type="caution">
    <text evidence="4">The sequence shown here is derived from an EMBL/GenBank/DDBJ whole genome shotgun (WGS) entry which is preliminary data.</text>
</comment>
<feature type="transmembrane region" description="Helical" evidence="2">
    <location>
        <begin position="262"/>
        <end position="284"/>
    </location>
</feature>
<evidence type="ECO:0000259" key="3">
    <source>
        <dbReference type="Pfam" id="PF02517"/>
    </source>
</evidence>
<evidence type="ECO:0000313" key="4">
    <source>
        <dbReference type="EMBL" id="MEA3570913.1"/>
    </source>
</evidence>
<feature type="transmembrane region" description="Helical" evidence="2">
    <location>
        <begin position="456"/>
        <end position="474"/>
    </location>
</feature>
<feature type="transmembrane region" description="Helical" evidence="2">
    <location>
        <begin position="326"/>
        <end position="349"/>
    </location>
</feature>
<feature type="transmembrane region" description="Helical" evidence="2">
    <location>
        <begin position="421"/>
        <end position="444"/>
    </location>
</feature>
<keyword evidence="2" id="KW-0472">Membrane</keyword>
<reference evidence="4 5" key="1">
    <citation type="submission" date="2023-12" db="EMBL/GenBank/DDBJ databases">
        <title>Whole genome sequencing of Paenibacillus phoenicis isolated from the Phoenix Mars Lander spacecraft assembly facility.</title>
        <authorList>
            <person name="Garcia A."/>
            <person name="Venkateswaran K."/>
        </authorList>
    </citation>
    <scope>NUCLEOTIDE SEQUENCE [LARGE SCALE GENOMIC DNA]</scope>
    <source>
        <strain evidence="4 5">3PO2SA</strain>
    </source>
</reference>
<sequence length="582" mass="64629">MSSPLTSNGRRRMKTKNLWLLAALGFIVFVAVQLFPTTDSESLQLQQANEVISKPEATARASEFVQSVLGIDLPNPTKDKALITYETRSDLFGYLTKADLLAPYLKTYDKQFPYDVFRVRYTDPTESLSAVTVDVHMTTGQVVGFEEISSSSNATKQMMLDVGSETTDSMKAWEGDLTLAEKEELAQPYLNAFGFKSSDLELASGEGDVGLLYHINGYTLGESQAEIKLSFEYGKVSSLESYFTVPQAHQDYVAGQTKIASWLTYAGYALLTFVLAILAIVYSALTRAHTSFKRGIFLASAYFVLSTIGTINMIPVFQKDGLESGVLIFGLFFQGLVTLFLAASVYFSLVGGDGLWRKNGINLWARSREEGYGRSILTSVADGYAWALILLGVQSVVFFILEQTIHTWSTTDATQSPYNMVYPLLFPLLAWVAGIGEEAVYRLFGIPMLKKMFRSTFVACLLSTLIWAFGHTLYPIYPVISRPIELTFIGLLFSFVFLRYGFATVVFSHVIFDSILMSLSLMFMGGALNIVAGLFYIALPAIVAYVIYLFNPPSKERKTPTPQQKEEPYVMTPLADLRPEGH</sequence>
<organism evidence="4 5">
    <name type="scientific">Paenibacillus phoenicis</name>
    <dbReference type="NCBI Taxonomy" id="554117"/>
    <lineage>
        <taxon>Bacteria</taxon>
        <taxon>Bacillati</taxon>
        <taxon>Bacillota</taxon>
        <taxon>Bacilli</taxon>
        <taxon>Bacillales</taxon>
        <taxon>Paenibacillaceae</taxon>
        <taxon>Paenibacillus</taxon>
    </lineage>
</organism>
<feature type="transmembrane region" description="Helical" evidence="2">
    <location>
        <begin position="530"/>
        <end position="550"/>
    </location>
</feature>
<dbReference type="Pfam" id="PF02517">
    <property type="entry name" value="Rce1-like"/>
    <property type="match status" value="1"/>
</dbReference>
<evidence type="ECO:0000256" key="2">
    <source>
        <dbReference type="SAM" id="Phobius"/>
    </source>
</evidence>